<dbReference type="PANTHER" id="PTHR30383">
    <property type="entry name" value="THIOESTERASE 1/PROTEASE 1/LYSOPHOSPHOLIPASE L1"/>
    <property type="match status" value="1"/>
</dbReference>
<dbReference type="InterPro" id="IPR036514">
    <property type="entry name" value="SGNH_hydro_sf"/>
</dbReference>
<evidence type="ECO:0000259" key="2">
    <source>
        <dbReference type="Pfam" id="PF13472"/>
    </source>
</evidence>
<evidence type="ECO:0000313" key="4">
    <source>
        <dbReference type="Proteomes" id="UP001159405"/>
    </source>
</evidence>
<dbReference type="Proteomes" id="UP001159405">
    <property type="component" value="Unassembled WGS sequence"/>
</dbReference>
<dbReference type="InterPro" id="IPR013830">
    <property type="entry name" value="SGNH_hydro"/>
</dbReference>
<dbReference type="EMBL" id="CALNXK010000185">
    <property type="protein sequence ID" value="CAH3173879.1"/>
    <property type="molecule type" value="Genomic_DNA"/>
</dbReference>
<proteinExistence type="predicted"/>
<dbReference type="InterPro" id="IPR051532">
    <property type="entry name" value="Ester_Hydrolysis_Enzymes"/>
</dbReference>
<name>A0ABN8R3V4_9CNID</name>
<protein>
    <recommendedName>
        <fullName evidence="2">SGNH hydrolase-type esterase domain-containing protein</fullName>
    </recommendedName>
</protein>
<keyword evidence="1" id="KW-0472">Membrane</keyword>
<comment type="caution">
    <text evidence="3">The sequence shown here is derived from an EMBL/GenBank/DDBJ whole genome shotgun (WGS) entry which is preliminary data.</text>
</comment>
<accession>A0ABN8R3V4</accession>
<dbReference type="Pfam" id="PF13472">
    <property type="entry name" value="Lipase_GDSL_2"/>
    <property type="match status" value="1"/>
</dbReference>
<keyword evidence="1" id="KW-1133">Transmembrane helix</keyword>
<dbReference type="SUPFAM" id="SSF52266">
    <property type="entry name" value="SGNH hydrolase"/>
    <property type="match status" value="1"/>
</dbReference>
<evidence type="ECO:0000313" key="3">
    <source>
        <dbReference type="EMBL" id="CAH3173879.1"/>
    </source>
</evidence>
<organism evidence="3 4">
    <name type="scientific">Porites lobata</name>
    <dbReference type="NCBI Taxonomy" id="104759"/>
    <lineage>
        <taxon>Eukaryota</taxon>
        <taxon>Metazoa</taxon>
        <taxon>Cnidaria</taxon>
        <taxon>Anthozoa</taxon>
        <taxon>Hexacorallia</taxon>
        <taxon>Scleractinia</taxon>
        <taxon>Fungiina</taxon>
        <taxon>Poritidae</taxon>
        <taxon>Porites</taxon>
    </lineage>
</organism>
<dbReference type="Gene3D" id="3.40.50.1110">
    <property type="entry name" value="SGNH hydrolase"/>
    <property type="match status" value="1"/>
</dbReference>
<dbReference type="CDD" id="cd00229">
    <property type="entry name" value="SGNH_hydrolase"/>
    <property type="match status" value="1"/>
</dbReference>
<gene>
    <name evidence="3" type="ORF">PLOB_00014412</name>
</gene>
<dbReference type="PANTHER" id="PTHR30383:SF5">
    <property type="entry name" value="SGNH HYDROLASE-TYPE ESTERASE DOMAIN-CONTAINING PROTEIN"/>
    <property type="match status" value="1"/>
</dbReference>
<keyword evidence="4" id="KW-1185">Reference proteome</keyword>
<reference evidence="3 4" key="1">
    <citation type="submission" date="2022-05" db="EMBL/GenBank/DDBJ databases">
        <authorList>
            <consortium name="Genoscope - CEA"/>
            <person name="William W."/>
        </authorList>
    </citation>
    <scope>NUCLEOTIDE SEQUENCE [LARGE SCALE GENOMIC DNA]</scope>
</reference>
<feature type="domain" description="SGNH hydrolase-type esterase" evidence="2">
    <location>
        <begin position="50"/>
        <end position="239"/>
    </location>
</feature>
<evidence type="ECO:0000256" key="1">
    <source>
        <dbReference type="SAM" id="Phobius"/>
    </source>
</evidence>
<keyword evidence="1" id="KW-0812">Transmembrane</keyword>
<sequence length="253" mass="28914">MFMSNLWSKRRPLVAYGWVFFAIVLISILYLVRSSFKHPKTEQVIRILSFGDSLTAGSTGIGRKRHPYSITLQQHLDSHHHTLLGRNILPIFEVHNAGISGERAVDQMFPRLEKILQDARTKYTWVIILGGTNDLSKYRNSSSMGDFKSIFYALVNLHNMTHSYGARTVAITIPDRECVGSGRCYYLSRTQSKVNDLLRDFAAQNTNKVVLVDLANEILLPRDERLLGDYVHFNEDGYQKMADAIYSSIKERI</sequence>
<feature type="transmembrane region" description="Helical" evidence="1">
    <location>
        <begin position="13"/>
        <end position="32"/>
    </location>
</feature>